<organism evidence="3 4">
    <name type="scientific">Dioscorea zingiberensis</name>
    <dbReference type="NCBI Taxonomy" id="325984"/>
    <lineage>
        <taxon>Eukaryota</taxon>
        <taxon>Viridiplantae</taxon>
        <taxon>Streptophyta</taxon>
        <taxon>Embryophyta</taxon>
        <taxon>Tracheophyta</taxon>
        <taxon>Spermatophyta</taxon>
        <taxon>Magnoliopsida</taxon>
        <taxon>Liliopsida</taxon>
        <taxon>Dioscoreales</taxon>
        <taxon>Dioscoreaceae</taxon>
        <taxon>Dioscorea</taxon>
    </lineage>
</organism>
<accession>A0A9D5BSE3</accession>
<comment type="caution">
    <text evidence="3">The sequence shown here is derived from an EMBL/GenBank/DDBJ whole genome shotgun (WGS) entry which is preliminary data.</text>
</comment>
<gene>
    <name evidence="3" type="ORF">J5N97_000566</name>
</gene>
<dbReference type="GO" id="GO:0005886">
    <property type="term" value="C:plasma membrane"/>
    <property type="evidence" value="ECO:0007669"/>
    <property type="project" value="TreeGrafter"/>
</dbReference>
<dbReference type="Pfam" id="PF14288">
    <property type="entry name" value="FKS1_dom1"/>
    <property type="match status" value="1"/>
</dbReference>
<evidence type="ECO:0000313" key="3">
    <source>
        <dbReference type="EMBL" id="KAJ0959757.1"/>
    </source>
</evidence>
<keyword evidence="1" id="KW-1133">Transmembrane helix</keyword>
<keyword evidence="1" id="KW-0472">Membrane</keyword>
<feature type="transmembrane region" description="Helical" evidence="1">
    <location>
        <begin position="280"/>
        <end position="299"/>
    </location>
</feature>
<keyword evidence="4" id="KW-1185">Reference proteome</keyword>
<dbReference type="EMBL" id="JAGGNH010000170">
    <property type="protein sequence ID" value="KAJ0959757.1"/>
    <property type="molecule type" value="Genomic_DNA"/>
</dbReference>
<reference evidence="3 4" key="1">
    <citation type="journal article" date="2022" name="Hortic Res">
        <title>The genome of Dioscorea zingiberensis sheds light on the biosynthesis, origin and evolution of the medicinally important diosgenin saponins.</title>
        <authorList>
            <person name="Li Y."/>
            <person name="Tan C."/>
            <person name="Li Z."/>
            <person name="Guo J."/>
            <person name="Li S."/>
            <person name="Chen X."/>
            <person name="Wang C."/>
            <person name="Dai X."/>
            <person name="Yang H."/>
            <person name="Song W."/>
            <person name="Hou L."/>
            <person name="Xu J."/>
            <person name="Tong Z."/>
            <person name="Xu A."/>
            <person name="Yuan X."/>
            <person name="Wang W."/>
            <person name="Yang Q."/>
            <person name="Chen L."/>
            <person name="Sun Z."/>
            <person name="Wang K."/>
            <person name="Pan B."/>
            <person name="Chen J."/>
            <person name="Bao Y."/>
            <person name="Liu F."/>
            <person name="Qi X."/>
            <person name="Gang D.R."/>
            <person name="Wen J."/>
            <person name="Li J."/>
        </authorList>
    </citation>
    <scope>NUCLEOTIDE SEQUENCE [LARGE SCALE GENOMIC DNA]</scope>
    <source>
        <strain evidence="3">Dzin_1.0</strain>
    </source>
</reference>
<feature type="domain" description="1,3-beta-glucan synthase component FKS1-like" evidence="2">
    <location>
        <begin position="78"/>
        <end position="108"/>
    </location>
</feature>
<sequence length="343" mass="38869">MRLNPPPDNIDTLDGAVLRKFRKKLLLNYSNWCSYLGKKSNIWISATTTAAPPPLTSAASSSTSASISPYLGRGRQSLWFVPECLCYIFHNMAMELNKILEDYIDESTGQAAAIIVAWGGEGVSWQALEDRMSRSGCLLCFSTWTGLRFLQSVLDVGMQYSLVSRETMGLGVRMVCKSIAAACWIIVFGVFYGRIWSQRNLDRRWSAGADRRVMQFLWVALVFIIPELLAVAFFILPWILKQFYGELKLAGYFMPYPGGFRAELFVGRGLREGLVDNVKYTLFWILVLSTKFAFSYFMLIKPMIVPSKALVKLDNVEYEWFGTPAHNTYLLDLMQNIPVNLEA</sequence>
<dbReference type="GO" id="GO:0046527">
    <property type="term" value="F:glucosyltransferase activity"/>
    <property type="evidence" value="ECO:0007669"/>
    <property type="project" value="TreeGrafter"/>
</dbReference>
<proteinExistence type="predicted"/>
<dbReference type="PANTHER" id="PTHR12741">
    <property type="entry name" value="LYST-INTERACTING PROTEIN LIP5 DOPAMINE RESPONSIVE PROTEIN DRG-1"/>
    <property type="match status" value="1"/>
</dbReference>
<dbReference type="InterPro" id="IPR026899">
    <property type="entry name" value="FKS1-like_dom1"/>
</dbReference>
<dbReference type="AlphaFoldDB" id="A0A9D5BSE3"/>
<feature type="transmembrane region" description="Helical" evidence="1">
    <location>
        <begin position="174"/>
        <end position="195"/>
    </location>
</feature>
<evidence type="ECO:0000259" key="2">
    <source>
        <dbReference type="Pfam" id="PF14288"/>
    </source>
</evidence>
<dbReference type="OrthoDB" id="775652at2759"/>
<keyword evidence="1" id="KW-0812">Transmembrane</keyword>
<dbReference type="PANTHER" id="PTHR12741:SF7">
    <property type="entry name" value="CALLOSE SYNTHASE 12"/>
    <property type="match status" value="1"/>
</dbReference>
<evidence type="ECO:0000256" key="1">
    <source>
        <dbReference type="SAM" id="Phobius"/>
    </source>
</evidence>
<protein>
    <recommendedName>
        <fullName evidence="2">1,3-beta-glucan synthase component FKS1-like domain-containing protein</fullName>
    </recommendedName>
</protein>
<dbReference type="Proteomes" id="UP001085076">
    <property type="component" value="Unassembled WGS sequence"/>
</dbReference>
<evidence type="ECO:0000313" key="4">
    <source>
        <dbReference type="Proteomes" id="UP001085076"/>
    </source>
</evidence>
<name>A0A9D5BSE3_9LILI</name>
<feature type="transmembrane region" description="Helical" evidence="1">
    <location>
        <begin position="216"/>
        <end position="240"/>
    </location>
</feature>